<name>A0A9N9Z217_9HYPO</name>
<dbReference type="InterPro" id="IPR036864">
    <property type="entry name" value="Zn2-C6_fun-type_DNA-bd_sf"/>
</dbReference>
<feature type="compositionally biased region" description="Acidic residues" evidence="3">
    <location>
        <begin position="139"/>
        <end position="163"/>
    </location>
</feature>
<sequence length="828" mass="92818">MPVENGPGGLAGSAQASRKRNAPWEGHSGDRLGKRRSSKACLSCRSRKVRCDVVNGGVPCTNCRLDELDCVLKESNRGRKPGAVTRPRAPAAVMSPQPSIRVASAQEPERQRPRQTLQPEQSEPTRPSNPSPCDQSLESPDEDIANGSLEEQDQLPNEDEQMDDTGIQTPRQSQHTRRQGSNGRTPSSLAGRDSQGGMPAHTAEVLRGEAPSRLPSYIRPIPRHLDAKDIDYLIDKRCLEIPDVEFRDELLRVFITIVYPFMPAIELEDFVDSVYRRDSGNPVSLLLFQSIMFVSIAFVDIEFLQARGYPSRKLARKAFFDRVRILHGLNYESDRLALVQSLLLMTYWYDCPDDDQDTWYWMGIAVTKAHVIGLHRSPDQLNISPQEKRLRRRIWWCCIMRDRMLALTIRQPPRIRDNEYSVRALSLDDFDLSPPSSTLANLFKNSKFACPDSQEQRILARMCVELTRLCIILGRLLRVVYTVMGSYQGGSEYLLTGAAGPKRSQEQEKTLKKCATDLETWIEQQDDNSRYIMGSNEPPSRTTESSQIQRLAHFHQAQLYLIYLITLGTFHRPQLYCGTSDRGSSCLNGELEPSKDHTVADLTKLGFDLQRNNQIRYLSTIAVPAFFSVTVVHLLDTRSNDEETRNLSLGRLYQCVHVLQQLQEMYSSADYAIHFINSILRNNNSGLQAASLFMNVSFGKVEGEWKSRTEPKSMDMGPSRIAVACMYPSPSASGNLDMSSADQEEMNVEDSVSGTVRQQPTPLSNAIETWASAGGGAEPCSIQLHHDSIAGASFTDTWCEVDNFLPELMSFEDDAGAFLTGDVSVSLS</sequence>
<evidence type="ECO:0000313" key="6">
    <source>
        <dbReference type="Proteomes" id="UP000775872"/>
    </source>
</evidence>
<dbReference type="AlphaFoldDB" id="A0A9N9Z217"/>
<evidence type="ECO:0000259" key="4">
    <source>
        <dbReference type="PROSITE" id="PS50048"/>
    </source>
</evidence>
<organism evidence="5 6">
    <name type="scientific">Clonostachys solani</name>
    <dbReference type="NCBI Taxonomy" id="160281"/>
    <lineage>
        <taxon>Eukaryota</taxon>
        <taxon>Fungi</taxon>
        <taxon>Dikarya</taxon>
        <taxon>Ascomycota</taxon>
        <taxon>Pezizomycotina</taxon>
        <taxon>Sordariomycetes</taxon>
        <taxon>Hypocreomycetidae</taxon>
        <taxon>Hypocreales</taxon>
        <taxon>Bionectriaceae</taxon>
        <taxon>Clonostachys</taxon>
    </lineage>
</organism>
<protein>
    <recommendedName>
        <fullName evidence="4">Zn(2)-C6 fungal-type domain-containing protein</fullName>
    </recommendedName>
</protein>
<reference evidence="5 6" key="2">
    <citation type="submission" date="2021-10" db="EMBL/GenBank/DDBJ databases">
        <authorList>
            <person name="Piombo E."/>
        </authorList>
    </citation>
    <scope>NUCLEOTIDE SEQUENCE [LARGE SCALE GENOMIC DNA]</scope>
</reference>
<evidence type="ECO:0000256" key="3">
    <source>
        <dbReference type="SAM" id="MobiDB-lite"/>
    </source>
</evidence>
<feature type="compositionally biased region" description="Polar residues" evidence="3">
    <location>
        <begin position="114"/>
        <end position="138"/>
    </location>
</feature>
<feature type="compositionally biased region" description="Gly residues" evidence="3">
    <location>
        <begin position="1"/>
        <end position="11"/>
    </location>
</feature>
<comment type="caution">
    <text evidence="5">The sequence shown here is derived from an EMBL/GenBank/DDBJ whole genome shotgun (WGS) entry which is preliminary data.</text>
</comment>
<dbReference type="PROSITE" id="PS50048">
    <property type="entry name" value="ZN2_CY6_FUNGAL_2"/>
    <property type="match status" value="1"/>
</dbReference>
<dbReference type="CDD" id="cd12148">
    <property type="entry name" value="fungal_TF_MHR"/>
    <property type="match status" value="1"/>
</dbReference>
<evidence type="ECO:0000256" key="2">
    <source>
        <dbReference type="ARBA" id="ARBA00023242"/>
    </source>
</evidence>
<dbReference type="GO" id="GO:0000981">
    <property type="term" value="F:DNA-binding transcription factor activity, RNA polymerase II-specific"/>
    <property type="evidence" value="ECO:0007669"/>
    <property type="project" value="InterPro"/>
</dbReference>
<dbReference type="InterPro" id="IPR001138">
    <property type="entry name" value="Zn2Cys6_DnaBD"/>
</dbReference>
<dbReference type="CDD" id="cd00067">
    <property type="entry name" value="GAL4"/>
    <property type="match status" value="1"/>
</dbReference>
<accession>A0A9N9Z217</accession>
<dbReference type="InterPro" id="IPR052761">
    <property type="entry name" value="Fungal_Detox/Toxin_TFs"/>
</dbReference>
<evidence type="ECO:0000256" key="1">
    <source>
        <dbReference type="ARBA" id="ARBA00022723"/>
    </source>
</evidence>
<dbReference type="PROSITE" id="PS00463">
    <property type="entry name" value="ZN2_CY6_FUNGAL_1"/>
    <property type="match status" value="1"/>
</dbReference>
<feature type="region of interest" description="Disordered" evidence="3">
    <location>
        <begin position="1"/>
        <end position="38"/>
    </location>
</feature>
<keyword evidence="6" id="KW-1185">Reference proteome</keyword>
<dbReference type="SMART" id="SM00906">
    <property type="entry name" value="Fungal_trans"/>
    <property type="match status" value="1"/>
</dbReference>
<proteinExistence type="predicted"/>
<gene>
    <name evidence="5" type="ORF">CSOL1703_00017380</name>
</gene>
<dbReference type="Gene3D" id="4.10.240.10">
    <property type="entry name" value="Zn(2)-C6 fungal-type DNA-binding domain"/>
    <property type="match status" value="1"/>
</dbReference>
<dbReference type="GO" id="GO:0006351">
    <property type="term" value="P:DNA-templated transcription"/>
    <property type="evidence" value="ECO:0007669"/>
    <property type="project" value="InterPro"/>
</dbReference>
<dbReference type="PANTHER" id="PTHR47425">
    <property type="entry name" value="FARB-RELATED"/>
    <property type="match status" value="1"/>
</dbReference>
<feature type="compositionally biased region" description="Polar residues" evidence="3">
    <location>
        <begin position="166"/>
        <end position="188"/>
    </location>
</feature>
<dbReference type="OrthoDB" id="4451586at2759"/>
<feature type="domain" description="Zn(2)-C6 fungal-type" evidence="4">
    <location>
        <begin position="40"/>
        <end position="72"/>
    </location>
</feature>
<dbReference type="PANTHER" id="PTHR47425:SF3">
    <property type="entry name" value="ZN(II)2CYS6 TRANSCRIPTION FACTOR (EUROFUNG)"/>
    <property type="match status" value="1"/>
</dbReference>
<dbReference type="GO" id="GO:0008270">
    <property type="term" value="F:zinc ion binding"/>
    <property type="evidence" value="ECO:0007669"/>
    <property type="project" value="InterPro"/>
</dbReference>
<feature type="region of interest" description="Disordered" evidence="3">
    <location>
        <begin position="77"/>
        <end position="211"/>
    </location>
</feature>
<reference evidence="6" key="1">
    <citation type="submission" date="2019-06" db="EMBL/GenBank/DDBJ databases">
        <authorList>
            <person name="Broberg M."/>
        </authorList>
    </citation>
    <scope>NUCLEOTIDE SEQUENCE [LARGE SCALE GENOMIC DNA]</scope>
</reference>
<dbReference type="InterPro" id="IPR007219">
    <property type="entry name" value="XnlR_reg_dom"/>
</dbReference>
<keyword evidence="2" id="KW-0539">Nucleus</keyword>
<dbReference type="SMART" id="SM00066">
    <property type="entry name" value="GAL4"/>
    <property type="match status" value="1"/>
</dbReference>
<evidence type="ECO:0000313" key="5">
    <source>
        <dbReference type="EMBL" id="CAH0047489.1"/>
    </source>
</evidence>
<keyword evidence="1" id="KW-0479">Metal-binding</keyword>
<dbReference type="EMBL" id="CABFOC020000029">
    <property type="protein sequence ID" value="CAH0047489.1"/>
    <property type="molecule type" value="Genomic_DNA"/>
</dbReference>
<dbReference type="SUPFAM" id="SSF57701">
    <property type="entry name" value="Zn2/Cys6 DNA-binding domain"/>
    <property type="match status" value="1"/>
</dbReference>
<dbReference type="GO" id="GO:0003677">
    <property type="term" value="F:DNA binding"/>
    <property type="evidence" value="ECO:0007669"/>
    <property type="project" value="InterPro"/>
</dbReference>
<dbReference type="Pfam" id="PF04082">
    <property type="entry name" value="Fungal_trans"/>
    <property type="match status" value="1"/>
</dbReference>
<dbReference type="Pfam" id="PF00172">
    <property type="entry name" value="Zn_clus"/>
    <property type="match status" value="1"/>
</dbReference>
<dbReference type="Proteomes" id="UP000775872">
    <property type="component" value="Unassembled WGS sequence"/>
</dbReference>